<accession>A0A0C3GF85</accession>
<dbReference type="InterPro" id="IPR029063">
    <property type="entry name" value="SAM-dependent_MTases_sf"/>
</dbReference>
<evidence type="ECO:0000313" key="1">
    <source>
        <dbReference type="EMBL" id="KIM94780.1"/>
    </source>
</evidence>
<dbReference type="Pfam" id="PF13489">
    <property type="entry name" value="Methyltransf_23"/>
    <property type="match status" value="1"/>
</dbReference>
<proteinExistence type="predicted"/>
<keyword evidence="2" id="KW-1185">Reference proteome</keyword>
<dbReference type="Gene3D" id="3.40.50.150">
    <property type="entry name" value="Vaccinia Virus protein VP39"/>
    <property type="match status" value="1"/>
</dbReference>
<dbReference type="EMBL" id="KN832889">
    <property type="protein sequence ID" value="KIM94780.1"/>
    <property type="molecule type" value="Genomic_DNA"/>
</dbReference>
<dbReference type="SUPFAM" id="SSF53335">
    <property type="entry name" value="S-adenosyl-L-methionine-dependent methyltransferases"/>
    <property type="match status" value="1"/>
</dbReference>
<sequence length="305" mass="34523">MAAVQLQKPTGRGNTFKGTEGIYLLPHHPNELERVKLCHGLMMSDTGNVLIKSPLPAAGSTIRVLDSGCADGMRTWLHDLSKLLPAYNWNLHGVDIHEDIFPSPERAFVPLDLRKHDINTEFPATWNWQNSFDIVHQRLLIWGIKTENWPAAIQRLLRLVKPGGWIELVEVVWVDNNIPIDANAQPELAKQRVLECWTCDYHGFDIQVATKLEGLLKNAGCANVTKYEYDLGIGAKANQEEWKAPSAEMWDEIFRSFEHKMPLEGIPGVAKTPEQLHVFLDKLNVEIKEHGYMPKVNFVIGQKPA</sequence>
<gene>
    <name evidence="1" type="ORF">OIDMADRAFT_135682</name>
</gene>
<name>A0A0C3GF85_OIDMZ</name>
<dbReference type="CDD" id="cd02440">
    <property type="entry name" value="AdoMet_MTases"/>
    <property type="match status" value="1"/>
</dbReference>
<dbReference type="InParanoid" id="A0A0C3GF85"/>
<dbReference type="OrthoDB" id="184880at2759"/>
<reference evidence="1 2" key="1">
    <citation type="submission" date="2014-04" db="EMBL/GenBank/DDBJ databases">
        <authorList>
            <consortium name="DOE Joint Genome Institute"/>
            <person name="Kuo A."/>
            <person name="Martino E."/>
            <person name="Perotto S."/>
            <person name="Kohler A."/>
            <person name="Nagy L.G."/>
            <person name="Floudas D."/>
            <person name="Copeland A."/>
            <person name="Barry K.W."/>
            <person name="Cichocki N."/>
            <person name="Veneault-Fourrey C."/>
            <person name="LaButti K."/>
            <person name="Lindquist E.A."/>
            <person name="Lipzen A."/>
            <person name="Lundell T."/>
            <person name="Morin E."/>
            <person name="Murat C."/>
            <person name="Sun H."/>
            <person name="Tunlid A."/>
            <person name="Henrissat B."/>
            <person name="Grigoriev I.V."/>
            <person name="Hibbett D.S."/>
            <person name="Martin F."/>
            <person name="Nordberg H.P."/>
            <person name="Cantor M.N."/>
            <person name="Hua S.X."/>
        </authorList>
    </citation>
    <scope>NUCLEOTIDE SEQUENCE [LARGE SCALE GENOMIC DNA]</scope>
    <source>
        <strain evidence="1 2">Zn</strain>
    </source>
</reference>
<reference evidence="2" key="2">
    <citation type="submission" date="2015-01" db="EMBL/GenBank/DDBJ databases">
        <title>Evolutionary Origins and Diversification of the Mycorrhizal Mutualists.</title>
        <authorList>
            <consortium name="DOE Joint Genome Institute"/>
            <consortium name="Mycorrhizal Genomics Consortium"/>
            <person name="Kohler A."/>
            <person name="Kuo A."/>
            <person name="Nagy L.G."/>
            <person name="Floudas D."/>
            <person name="Copeland A."/>
            <person name="Barry K.W."/>
            <person name="Cichocki N."/>
            <person name="Veneault-Fourrey C."/>
            <person name="LaButti K."/>
            <person name="Lindquist E.A."/>
            <person name="Lipzen A."/>
            <person name="Lundell T."/>
            <person name="Morin E."/>
            <person name="Murat C."/>
            <person name="Riley R."/>
            <person name="Ohm R."/>
            <person name="Sun H."/>
            <person name="Tunlid A."/>
            <person name="Henrissat B."/>
            <person name="Grigoriev I.V."/>
            <person name="Hibbett D.S."/>
            <person name="Martin F."/>
        </authorList>
    </citation>
    <scope>NUCLEOTIDE SEQUENCE [LARGE SCALE GENOMIC DNA]</scope>
    <source>
        <strain evidence="2">Zn</strain>
    </source>
</reference>
<dbReference type="AlphaFoldDB" id="A0A0C3GF85"/>
<evidence type="ECO:0000313" key="2">
    <source>
        <dbReference type="Proteomes" id="UP000054321"/>
    </source>
</evidence>
<protein>
    <recommendedName>
        <fullName evidence="3">Methyltransferase domain-containing protein</fullName>
    </recommendedName>
</protein>
<dbReference type="STRING" id="913774.A0A0C3GF85"/>
<dbReference type="HOGENOM" id="CLU_010595_9_3_1"/>
<organism evidence="1 2">
    <name type="scientific">Oidiodendron maius (strain Zn)</name>
    <dbReference type="NCBI Taxonomy" id="913774"/>
    <lineage>
        <taxon>Eukaryota</taxon>
        <taxon>Fungi</taxon>
        <taxon>Dikarya</taxon>
        <taxon>Ascomycota</taxon>
        <taxon>Pezizomycotina</taxon>
        <taxon>Leotiomycetes</taxon>
        <taxon>Leotiomycetes incertae sedis</taxon>
        <taxon>Myxotrichaceae</taxon>
        <taxon>Oidiodendron</taxon>
    </lineage>
</organism>
<evidence type="ECO:0008006" key="3">
    <source>
        <dbReference type="Google" id="ProtNLM"/>
    </source>
</evidence>
<dbReference type="Proteomes" id="UP000054321">
    <property type="component" value="Unassembled WGS sequence"/>
</dbReference>